<dbReference type="PANTHER" id="PTHR46165:SF2">
    <property type="entry name" value="SET AND MYND DOMAIN-CONTAINING PROTEIN 4"/>
    <property type="match status" value="1"/>
</dbReference>
<dbReference type="AlphaFoldDB" id="A0ABD2X3B0"/>
<dbReference type="Pfam" id="PF00856">
    <property type="entry name" value="SET"/>
    <property type="match status" value="1"/>
</dbReference>
<keyword evidence="7" id="KW-0479">Metal-binding</keyword>
<dbReference type="PROSITE" id="PS01360">
    <property type="entry name" value="ZF_MYND_1"/>
    <property type="match status" value="1"/>
</dbReference>
<evidence type="ECO:0000256" key="10">
    <source>
        <dbReference type="ARBA" id="ARBA00023242"/>
    </source>
</evidence>
<dbReference type="PANTHER" id="PTHR46165">
    <property type="entry name" value="SET AND MYND DOMAIN-CONTAINING PROTEIN 4"/>
    <property type="match status" value="1"/>
</dbReference>
<proteinExistence type="predicted"/>
<dbReference type="SUPFAM" id="SSF144232">
    <property type="entry name" value="HIT/MYND zinc finger-like"/>
    <property type="match status" value="1"/>
</dbReference>
<reference evidence="18 19" key="1">
    <citation type="journal article" date="2024" name="bioRxiv">
        <title>A reference genome for Trichogramma kaykai: A tiny desert-dwelling parasitoid wasp with competing sex-ratio distorters.</title>
        <authorList>
            <person name="Culotta J."/>
            <person name="Lindsey A.R."/>
        </authorList>
    </citation>
    <scope>NUCLEOTIDE SEQUENCE [LARGE SCALE GENOMIC DNA]</scope>
    <source>
        <strain evidence="18 19">KSX58</strain>
    </source>
</reference>
<dbReference type="Proteomes" id="UP001627154">
    <property type="component" value="Unassembled WGS sequence"/>
</dbReference>
<sequence>MSSQSSNCSSYRNFESRVRGSSSSLEFRKKFDDSNRKNYRRAMIDHILTALGPAPIAVEMDFNGKDVELAERLMQQADELTREHDDKLTGAVAAALPDSELFFKCLMRRARQAYATGRFQSCARDCRLYLDRRASITRGDESDDAVDVLFLLSDACKGMRKDVEARNHVNEAMKLISRFAATSCGTDRADSQRFKEEKAALFKRFLSRRQKPAVASPARLKNSQEDKEVPAVLGKNHEYLSCASDAVDLVYDPSKGRCLYARRNIPAGSVVIVDRPFAWCTDTAALARNCLHCHASLRLDHSAPVPCRNCRSVLFCSENCRAVSWNKYHRFECRIFNYFHINKLQRTSSLLAYRTVITAALSGINGDDDLSSTRGINRDFLKLHEVEDATPIEAVAPDPEKYKPDDYKTVFALKTHGGDFTPEDDFERAAQSIFLAKCFIDALSLSAEETEKSSTDKDLLRTLAVAMLHSMHAINCNAYEIVENVRDESSKIFEPRNVGGAIYSTVSLTNHSCYPNIVRHSYPCGAVVVRSIRFIPQGAEVLDCYGQHFLESDRDTRRKFTAAKYHFDCQCDACVNDWPMQLPTDKFDFKCKKCFGKCRKTTRNYAECTSCGQKTDINKYYIMLQNSVKKRLSALTKMYDGNYSEALPLLLEHSNCIDKILSEPSLETVKTQQSIIQCLNALSSTSV</sequence>
<evidence type="ECO:0000256" key="4">
    <source>
        <dbReference type="ARBA" id="ARBA00022603"/>
    </source>
</evidence>
<dbReference type="PROSITE" id="PS50280">
    <property type="entry name" value="SET"/>
    <property type="match status" value="1"/>
</dbReference>
<comment type="subcellular location">
    <subcellularLocation>
        <location evidence="2">Cytoplasm</location>
    </subcellularLocation>
    <subcellularLocation>
        <location evidence="1">Nucleus</location>
    </subcellularLocation>
</comment>
<dbReference type="Gene3D" id="6.10.140.2220">
    <property type="match status" value="1"/>
</dbReference>
<dbReference type="GO" id="GO:0008270">
    <property type="term" value="F:zinc ion binding"/>
    <property type="evidence" value="ECO:0007669"/>
    <property type="project" value="UniProtKB-KW"/>
</dbReference>
<evidence type="ECO:0000259" key="16">
    <source>
        <dbReference type="PROSITE" id="PS50280"/>
    </source>
</evidence>
<dbReference type="GO" id="GO:0008757">
    <property type="term" value="F:S-adenosylmethionine-dependent methyltransferase activity"/>
    <property type="evidence" value="ECO:0007669"/>
    <property type="project" value="UniProtKB-ARBA"/>
</dbReference>
<dbReference type="Gene3D" id="1.10.220.160">
    <property type="match status" value="2"/>
</dbReference>
<evidence type="ECO:0000256" key="14">
    <source>
        <dbReference type="ARBA" id="ARBA00093680"/>
    </source>
</evidence>
<dbReference type="InterPro" id="IPR001214">
    <property type="entry name" value="SET_dom"/>
</dbReference>
<feature type="domain" description="MYND-type" evidence="17">
    <location>
        <begin position="290"/>
        <end position="333"/>
    </location>
</feature>
<dbReference type="SUPFAM" id="SSF82199">
    <property type="entry name" value="SET domain"/>
    <property type="match status" value="1"/>
</dbReference>
<dbReference type="PROSITE" id="PS50865">
    <property type="entry name" value="ZF_MYND_2"/>
    <property type="match status" value="1"/>
</dbReference>
<evidence type="ECO:0000256" key="3">
    <source>
        <dbReference type="ARBA" id="ARBA00022490"/>
    </source>
</evidence>
<dbReference type="GO" id="GO:0005737">
    <property type="term" value="C:cytoplasm"/>
    <property type="evidence" value="ECO:0007669"/>
    <property type="project" value="UniProtKB-SubCell"/>
</dbReference>
<keyword evidence="6" id="KW-0949">S-adenosyl-L-methionine</keyword>
<organism evidence="18 19">
    <name type="scientific">Trichogramma kaykai</name>
    <dbReference type="NCBI Taxonomy" id="54128"/>
    <lineage>
        <taxon>Eukaryota</taxon>
        <taxon>Metazoa</taxon>
        <taxon>Ecdysozoa</taxon>
        <taxon>Arthropoda</taxon>
        <taxon>Hexapoda</taxon>
        <taxon>Insecta</taxon>
        <taxon>Pterygota</taxon>
        <taxon>Neoptera</taxon>
        <taxon>Endopterygota</taxon>
        <taxon>Hymenoptera</taxon>
        <taxon>Apocrita</taxon>
        <taxon>Proctotrupomorpha</taxon>
        <taxon>Chalcidoidea</taxon>
        <taxon>Trichogrammatidae</taxon>
        <taxon>Trichogramma</taxon>
    </lineage>
</organism>
<keyword evidence="5" id="KW-0808">Transferase</keyword>
<keyword evidence="9" id="KW-0862">Zinc</keyword>
<dbReference type="GO" id="GO:0005634">
    <property type="term" value="C:nucleus"/>
    <property type="evidence" value="ECO:0007669"/>
    <property type="project" value="UniProtKB-SubCell"/>
</dbReference>
<dbReference type="Pfam" id="PF01753">
    <property type="entry name" value="zf-MYND"/>
    <property type="match status" value="1"/>
</dbReference>
<comment type="catalytic activity">
    <reaction evidence="11">
        <text>L-lysyl-[protein] + S-adenosyl-L-methionine = N(6)-methyl-L-lysyl-[protein] + S-adenosyl-L-homocysteine + H(+)</text>
        <dbReference type="Rhea" id="RHEA:51736"/>
        <dbReference type="Rhea" id="RHEA-COMP:9752"/>
        <dbReference type="Rhea" id="RHEA-COMP:13053"/>
        <dbReference type="ChEBI" id="CHEBI:15378"/>
        <dbReference type="ChEBI" id="CHEBI:29969"/>
        <dbReference type="ChEBI" id="CHEBI:57856"/>
        <dbReference type="ChEBI" id="CHEBI:59789"/>
        <dbReference type="ChEBI" id="CHEBI:61929"/>
    </reaction>
</comment>
<evidence type="ECO:0000256" key="2">
    <source>
        <dbReference type="ARBA" id="ARBA00004496"/>
    </source>
</evidence>
<evidence type="ECO:0000256" key="15">
    <source>
        <dbReference type="PROSITE-ProRule" id="PRU00134"/>
    </source>
</evidence>
<evidence type="ECO:0000256" key="8">
    <source>
        <dbReference type="ARBA" id="ARBA00022771"/>
    </source>
</evidence>
<keyword evidence="8 15" id="KW-0863">Zinc-finger</keyword>
<feature type="domain" description="SET" evidence="16">
    <location>
        <begin position="245"/>
        <end position="546"/>
    </location>
</feature>
<dbReference type="InterPro" id="IPR046341">
    <property type="entry name" value="SET_dom_sf"/>
</dbReference>
<comment type="function">
    <text evidence="12">Protein-lysine N-methyltransferase. Monomethylates PRMT5, modulating its transcriptional activity. May also act as a histone methyltransferase. Plays a critical role in cardiac development. Acts as a key epigenetic regulator of gene expression during cardiac development via its dual activities as a methyltransferase and negative regulator of HDAC1.</text>
</comment>
<keyword evidence="3" id="KW-0963">Cytoplasm</keyword>
<evidence type="ECO:0000256" key="5">
    <source>
        <dbReference type="ARBA" id="ARBA00022679"/>
    </source>
</evidence>
<dbReference type="InterPro" id="IPR052097">
    <property type="entry name" value="SET-MYND_domain_protein"/>
</dbReference>
<dbReference type="GO" id="GO:0008170">
    <property type="term" value="F:N-methyltransferase activity"/>
    <property type="evidence" value="ECO:0007669"/>
    <property type="project" value="UniProtKB-ARBA"/>
</dbReference>
<evidence type="ECO:0000256" key="12">
    <source>
        <dbReference type="ARBA" id="ARBA00093423"/>
    </source>
</evidence>
<evidence type="ECO:0000313" key="18">
    <source>
        <dbReference type="EMBL" id="KAL3399438.1"/>
    </source>
</evidence>
<protein>
    <recommendedName>
        <fullName evidence="13">Protein-lysine N-methyltransferase SMYD4</fullName>
    </recommendedName>
    <alternativeName>
        <fullName evidence="14">SET and MYND domain-containing protein 4</fullName>
    </alternativeName>
</protein>
<gene>
    <name evidence="18" type="ORF">TKK_006724</name>
</gene>
<evidence type="ECO:0000256" key="11">
    <source>
        <dbReference type="ARBA" id="ARBA00048985"/>
    </source>
</evidence>
<dbReference type="CDD" id="cd10536">
    <property type="entry name" value="SET_SMYD4"/>
    <property type="match status" value="1"/>
</dbReference>
<evidence type="ECO:0000256" key="6">
    <source>
        <dbReference type="ARBA" id="ARBA00022691"/>
    </source>
</evidence>
<evidence type="ECO:0000256" key="9">
    <source>
        <dbReference type="ARBA" id="ARBA00022833"/>
    </source>
</evidence>
<keyword evidence="10" id="KW-0539">Nucleus</keyword>
<evidence type="ECO:0000256" key="13">
    <source>
        <dbReference type="ARBA" id="ARBA00093635"/>
    </source>
</evidence>
<name>A0ABD2X3B0_9HYME</name>
<evidence type="ECO:0000256" key="1">
    <source>
        <dbReference type="ARBA" id="ARBA00004123"/>
    </source>
</evidence>
<dbReference type="GO" id="GO:0008276">
    <property type="term" value="F:protein methyltransferase activity"/>
    <property type="evidence" value="ECO:0007669"/>
    <property type="project" value="UniProtKB-ARBA"/>
</dbReference>
<evidence type="ECO:0000259" key="17">
    <source>
        <dbReference type="PROSITE" id="PS50865"/>
    </source>
</evidence>
<keyword evidence="4" id="KW-0489">Methyltransferase</keyword>
<comment type="caution">
    <text evidence="18">The sequence shown here is derived from an EMBL/GenBank/DDBJ whole genome shotgun (WGS) entry which is preliminary data.</text>
</comment>
<dbReference type="EMBL" id="JBJJXI010000055">
    <property type="protein sequence ID" value="KAL3399438.1"/>
    <property type="molecule type" value="Genomic_DNA"/>
</dbReference>
<dbReference type="InterPro" id="IPR002893">
    <property type="entry name" value="Znf_MYND"/>
</dbReference>
<dbReference type="InterPro" id="IPR044421">
    <property type="entry name" value="SMYD4_SET"/>
</dbReference>
<dbReference type="Gene3D" id="2.170.270.10">
    <property type="entry name" value="SET domain"/>
    <property type="match status" value="2"/>
</dbReference>
<evidence type="ECO:0000256" key="7">
    <source>
        <dbReference type="ARBA" id="ARBA00022723"/>
    </source>
</evidence>
<evidence type="ECO:0000313" key="19">
    <source>
        <dbReference type="Proteomes" id="UP001627154"/>
    </source>
</evidence>
<dbReference type="GO" id="GO:0032259">
    <property type="term" value="P:methylation"/>
    <property type="evidence" value="ECO:0007669"/>
    <property type="project" value="UniProtKB-KW"/>
</dbReference>
<keyword evidence="19" id="KW-1185">Reference proteome</keyword>
<accession>A0ABD2X3B0</accession>